<dbReference type="GO" id="GO:0008137">
    <property type="term" value="F:NADH dehydrogenase (ubiquinone) activity"/>
    <property type="evidence" value="ECO:0007669"/>
    <property type="project" value="UniProtKB-UniRule"/>
</dbReference>
<sequence length="417" mass="48387">MSMYQFFSFNIFLVTIITCVFYNIYSCGFNMFSSAYSVVSTSILLDNVSFYLIILVVCLGVYSQMCFYNYLSNSTKLFIILSLIFSICCFCTTNIILFWCFYELSMLPLLFLIFKDSPYSERFIAGWYFAAYLLVTSLPLLLILMYLGLMNNSLNFNCWVVNYDNWWLLIVLSFIFFTKVPLCPFHTWLPIVHAEATSIVSIFLSGYIMKLGLLGVYRCAFFIFNTSMLEYLCVCLMASILFFVVSSSELDGKRWLAFLSLAHIVVPFLGLYICDWDCTSLIFIYCFGHGLSAGLVFGVLWYFYELCNSRNWLLVKSGVSGKNSMFLLIISLLSLCSFPTSLQFFCEVQLVTQSSFSLLYWFFWCWYLFIGGLVPLILCGFTMIRCECIESHSFSFYPFYLFLFFMIVWCFGGILIL</sequence>
<dbReference type="PRINTS" id="PR01437">
    <property type="entry name" value="NUOXDRDTASE4"/>
</dbReference>
<feature type="transmembrane region" description="Helical" evidence="16">
    <location>
        <begin position="6"/>
        <end position="27"/>
    </location>
</feature>
<dbReference type="GO" id="GO:0003954">
    <property type="term" value="F:NADH dehydrogenase activity"/>
    <property type="evidence" value="ECO:0007669"/>
    <property type="project" value="TreeGrafter"/>
</dbReference>
<evidence type="ECO:0000256" key="14">
    <source>
        <dbReference type="ARBA" id="ARBA00023136"/>
    </source>
</evidence>
<proteinExistence type="inferred from homology"/>
<comment type="catalytic activity">
    <reaction evidence="15 16">
        <text>a ubiquinone + NADH + 5 H(+)(in) = a ubiquinol + NAD(+) + 4 H(+)(out)</text>
        <dbReference type="Rhea" id="RHEA:29091"/>
        <dbReference type="Rhea" id="RHEA-COMP:9565"/>
        <dbReference type="Rhea" id="RHEA-COMP:9566"/>
        <dbReference type="ChEBI" id="CHEBI:15378"/>
        <dbReference type="ChEBI" id="CHEBI:16389"/>
        <dbReference type="ChEBI" id="CHEBI:17976"/>
        <dbReference type="ChEBI" id="CHEBI:57540"/>
        <dbReference type="ChEBI" id="CHEBI:57945"/>
        <dbReference type="EC" id="7.1.1.2"/>
    </reaction>
</comment>
<evidence type="ECO:0000256" key="2">
    <source>
        <dbReference type="ARBA" id="ARBA00009025"/>
    </source>
</evidence>
<evidence type="ECO:0000256" key="6">
    <source>
        <dbReference type="ARBA" id="ARBA00022660"/>
    </source>
</evidence>
<evidence type="ECO:0000259" key="17">
    <source>
        <dbReference type="Pfam" id="PF00361"/>
    </source>
</evidence>
<feature type="domain" description="NADH:quinone oxidoreductase/Mrp antiporter transmembrane" evidence="17">
    <location>
        <begin position="93"/>
        <end position="364"/>
    </location>
</feature>
<dbReference type="AlphaFoldDB" id="R4I1Z0"/>
<dbReference type="EC" id="7.1.1.2" evidence="3 16"/>
<keyword evidence="9 16" id="KW-0249">Electron transport</keyword>
<comment type="similarity">
    <text evidence="2 16">Belongs to the complex I subunit 4 family.</text>
</comment>
<feature type="transmembrane region" description="Helical" evidence="16">
    <location>
        <begin position="325"/>
        <end position="346"/>
    </location>
</feature>
<geneLocation type="mitochondrion" evidence="18"/>
<evidence type="ECO:0000313" key="18">
    <source>
        <dbReference type="EMBL" id="AEY84609.1"/>
    </source>
</evidence>
<protein>
    <recommendedName>
        <fullName evidence="4 16">NADH-ubiquinone oxidoreductase chain 4</fullName>
        <ecNumber evidence="3 16">7.1.1.2</ecNumber>
    </recommendedName>
</protein>
<dbReference type="InterPro" id="IPR003918">
    <property type="entry name" value="NADH_UbQ_OxRdtase"/>
</dbReference>
<dbReference type="PANTHER" id="PTHR43507">
    <property type="entry name" value="NADH-UBIQUINONE OXIDOREDUCTASE CHAIN 4"/>
    <property type="match status" value="1"/>
</dbReference>
<gene>
    <name evidence="18" type="primary">nad4</name>
</gene>
<evidence type="ECO:0000256" key="8">
    <source>
        <dbReference type="ARBA" id="ARBA00022967"/>
    </source>
</evidence>
<evidence type="ECO:0000256" key="1">
    <source>
        <dbReference type="ARBA" id="ARBA00004225"/>
    </source>
</evidence>
<dbReference type="GO" id="GO:0048039">
    <property type="term" value="F:ubiquinone binding"/>
    <property type="evidence" value="ECO:0007669"/>
    <property type="project" value="TreeGrafter"/>
</dbReference>
<dbReference type="GO" id="GO:0031966">
    <property type="term" value="C:mitochondrial membrane"/>
    <property type="evidence" value="ECO:0007669"/>
    <property type="project" value="UniProtKB-SubCell"/>
</dbReference>
<dbReference type="GO" id="GO:0042773">
    <property type="term" value="P:ATP synthesis coupled electron transport"/>
    <property type="evidence" value="ECO:0007669"/>
    <property type="project" value="InterPro"/>
</dbReference>
<dbReference type="GO" id="GO:0015990">
    <property type="term" value="P:electron transport coupled proton transport"/>
    <property type="evidence" value="ECO:0007669"/>
    <property type="project" value="TreeGrafter"/>
</dbReference>
<feature type="transmembrane region" description="Helical" evidence="16">
    <location>
        <begin position="77"/>
        <end position="102"/>
    </location>
</feature>
<comment type="subcellular location">
    <subcellularLocation>
        <location evidence="1 16">Mitochondrion membrane</location>
        <topology evidence="1 16">Multi-pass membrane protein</topology>
    </subcellularLocation>
</comment>
<feature type="transmembrane region" description="Helical" evidence="16">
    <location>
        <begin position="255"/>
        <end position="273"/>
    </location>
</feature>
<evidence type="ECO:0000256" key="13">
    <source>
        <dbReference type="ARBA" id="ARBA00023128"/>
    </source>
</evidence>
<evidence type="ECO:0000256" key="16">
    <source>
        <dbReference type="RuleBase" id="RU003297"/>
    </source>
</evidence>
<dbReference type="EMBL" id="JQ268550">
    <property type="protein sequence ID" value="AEY84609.1"/>
    <property type="molecule type" value="Genomic_DNA"/>
</dbReference>
<feature type="transmembrane region" description="Helical" evidence="16">
    <location>
        <begin position="222"/>
        <end position="243"/>
    </location>
</feature>
<comment type="function">
    <text evidence="16">Core subunit of the mitochondrial membrane respiratory chain NADH dehydrogenase (Complex I) which catalyzes electron transfer from NADH through the respiratory chain, using ubiquinone as an electron acceptor. Essential for the catalytic activity and assembly of complex I.</text>
</comment>
<keyword evidence="13 16" id="KW-0496">Mitochondrion</keyword>
<keyword evidence="10 16" id="KW-1133">Transmembrane helix</keyword>
<evidence type="ECO:0000256" key="5">
    <source>
        <dbReference type="ARBA" id="ARBA00022448"/>
    </source>
</evidence>
<keyword evidence="14 16" id="KW-0472">Membrane</keyword>
<keyword evidence="7 16" id="KW-0812">Transmembrane</keyword>
<dbReference type="PANTHER" id="PTHR43507:SF20">
    <property type="entry name" value="NADH-UBIQUINONE OXIDOREDUCTASE CHAIN 4"/>
    <property type="match status" value="1"/>
</dbReference>
<name>R4I1Z0_9CEST</name>
<keyword evidence="11 16" id="KW-0520">NAD</keyword>
<feature type="transmembrane region" description="Helical" evidence="16">
    <location>
        <begin position="123"/>
        <end position="146"/>
    </location>
</feature>
<keyword evidence="12 16" id="KW-0830">Ubiquinone</keyword>
<feature type="transmembrane region" description="Helical" evidence="16">
    <location>
        <begin position="196"/>
        <end position="216"/>
    </location>
</feature>
<evidence type="ECO:0000256" key="15">
    <source>
        <dbReference type="ARBA" id="ARBA00049551"/>
    </source>
</evidence>
<feature type="transmembrane region" description="Helical" evidence="16">
    <location>
        <begin position="279"/>
        <end position="304"/>
    </location>
</feature>
<evidence type="ECO:0000256" key="12">
    <source>
        <dbReference type="ARBA" id="ARBA00023075"/>
    </source>
</evidence>
<feature type="transmembrane region" description="Helical" evidence="16">
    <location>
        <begin position="166"/>
        <end position="189"/>
    </location>
</feature>
<organism evidence="18">
    <name type="scientific">Nippotaenia chaenogobii</name>
    <dbReference type="NCBI Taxonomy" id="137592"/>
    <lineage>
        <taxon>Eukaryota</taxon>
        <taxon>Metazoa</taxon>
        <taxon>Spiralia</taxon>
        <taxon>Lophotrochozoa</taxon>
        <taxon>Platyhelminthes</taxon>
        <taxon>Cestoda</taxon>
        <taxon>Eucestoda</taxon>
        <taxon>Nippotaeniidea</taxon>
        <taxon>Nippotaeniidae</taxon>
        <taxon>Nippotaenia</taxon>
    </lineage>
</organism>
<evidence type="ECO:0000256" key="4">
    <source>
        <dbReference type="ARBA" id="ARBA00021006"/>
    </source>
</evidence>
<keyword evidence="5 16" id="KW-0813">Transport</keyword>
<keyword evidence="6 16" id="KW-0679">Respiratory chain</keyword>
<dbReference type="InterPro" id="IPR001750">
    <property type="entry name" value="ND/Mrp_TM"/>
</dbReference>
<evidence type="ECO:0000256" key="7">
    <source>
        <dbReference type="ARBA" id="ARBA00022692"/>
    </source>
</evidence>
<feature type="transmembrane region" description="Helical" evidence="16">
    <location>
        <begin position="396"/>
        <end position="416"/>
    </location>
</feature>
<feature type="transmembrane region" description="Helical" evidence="16">
    <location>
        <begin position="358"/>
        <end position="384"/>
    </location>
</feature>
<accession>R4I1Z0</accession>
<evidence type="ECO:0000256" key="3">
    <source>
        <dbReference type="ARBA" id="ARBA00012944"/>
    </source>
</evidence>
<evidence type="ECO:0000256" key="11">
    <source>
        <dbReference type="ARBA" id="ARBA00023027"/>
    </source>
</evidence>
<reference evidence="18" key="1">
    <citation type="journal article" date="2012" name="Mol. Phylogenet. Evol.">
        <title>Adding resolution to ordinal level relationships of tapeworms (Platyhelminthes: Cestoda) with large fragments of mtDNA.</title>
        <authorList>
            <person name="Waeschenbach A."/>
            <person name="Webster B.L."/>
            <person name="Littlewood D.T."/>
        </authorList>
    </citation>
    <scope>NUCLEOTIDE SEQUENCE</scope>
</reference>
<dbReference type="Pfam" id="PF00361">
    <property type="entry name" value="Proton_antipo_M"/>
    <property type="match status" value="1"/>
</dbReference>
<feature type="transmembrane region" description="Helical" evidence="16">
    <location>
        <begin position="48"/>
        <end position="71"/>
    </location>
</feature>
<evidence type="ECO:0000256" key="10">
    <source>
        <dbReference type="ARBA" id="ARBA00022989"/>
    </source>
</evidence>
<evidence type="ECO:0000256" key="9">
    <source>
        <dbReference type="ARBA" id="ARBA00022982"/>
    </source>
</evidence>
<keyword evidence="8" id="KW-1278">Translocase</keyword>